<evidence type="ECO:0000313" key="2">
    <source>
        <dbReference type="EMBL" id="RNB86877.1"/>
    </source>
</evidence>
<dbReference type="Proteomes" id="UP000271031">
    <property type="component" value="Unassembled WGS sequence"/>
</dbReference>
<sequence>MIQTHKCCLVTTVNQFFSVKWGTSLSSLIFRPQVCGWLKDKFGVSWQIVPSNLTEMLCNPDPERAERVMKALLETKAKINMRSLKQAFEG</sequence>
<comment type="caution">
    <text evidence="2">The sequence shown here is derived from an EMBL/GenBank/DDBJ whole genome shotgun (WGS) entry which is preliminary data.</text>
</comment>
<name>A0A3M8DIB5_9BACL</name>
<keyword evidence="3" id="KW-1185">Reference proteome</keyword>
<gene>
    <name evidence="2" type="ORF">EDM56_14240</name>
</gene>
<proteinExistence type="predicted"/>
<dbReference type="PANTHER" id="PTHR33990">
    <property type="entry name" value="PROTEIN YJDN-RELATED"/>
    <property type="match status" value="1"/>
</dbReference>
<dbReference type="InterPro" id="IPR029068">
    <property type="entry name" value="Glyas_Bleomycin-R_OHBP_Dase"/>
</dbReference>
<reference evidence="2 3" key="1">
    <citation type="submission" date="2018-10" db="EMBL/GenBank/DDBJ databases">
        <title>Phylogenomics of Brevibacillus.</title>
        <authorList>
            <person name="Dunlap C."/>
        </authorList>
    </citation>
    <scope>NUCLEOTIDE SEQUENCE [LARGE SCALE GENOMIC DNA]</scope>
    <source>
        <strain evidence="2 3">JCM 15716</strain>
    </source>
</reference>
<feature type="domain" description="PhnB-like" evidence="1">
    <location>
        <begin position="32"/>
        <end position="49"/>
    </location>
</feature>
<protein>
    <recommendedName>
        <fullName evidence="1">PhnB-like domain-containing protein</fullName>
    </recommendedName>
</protein>
<dbReference type="InterPro" id="IPR028973">
    <property type="entry name" value="PhnB-like"/>
</dbReference>
<dbReference type="EMBL" id="RHHQ01000012">
    <property type="protein sequence ID" value="RNB86877.1"/>
    <property type="molecule type" value="Genomic_DNA"/>
</dbReference>
<evidence type="ECO:0000313" key="3">
    <source>
        <dbReference type="Proteomes" id="UP000271031"/>
    </source>
</evidence>
<accession>A0A3M8DIB5</accession>
<evidence type="ECO:0000259" key="1">
    <source>
        <dbReference type="Pfam" id="PF06983"/>
    </source>
</evidence>
<dbReference type="Gene3D" id="3.10.180.10">
    <property type="entry name" value="2,3-Dihydroxybiphenyl 1,2-Dioxygenase, domain 1"/>
    <property type="match status" value="1"/>
</dbReference>
<dbReference type="AlphaFoldDB" id="A0A3M8DIB5"/>
<organism evidence="2 3">
    <name type="scientific">Brevibacillus fluminis</name>
    <dbReference type="NCBI Taxonomy" id="511487"/>
    <lineage>
        <taxon>Bacteria</taxon>
        <taxon>Bacillati</taxon>
        <taxon>Bacillota</taxon>
        <taxon>Bacilli</taxon>
        <taxon>Bacillales</taxon>
        <taxon>Paenibacillaceae</taxon>
        <taxon>Brevibacillus</taxon>
    </lineage>
</organism>
<dbReference type="Pfam" id="PF06983">
    <property type="entry name" value="3-dmu-9_3-mt"/>
    <property type="match status" value="1"/>
</dbReference>
<dbReference type="OrthoDB" id="9806473at2"/>
<dbReference type="SUPFAM" id="SSF54593">
    <property type="entry name" value="Glyoxalase/Bleomycin resistance protein/Dihydroxybiphenyl dioxygenase"/>
    <property type="match status" value="1"/>
</dbReference>